<sequence length="392" mass="43829">MSGILRLTIRYLLYNKLKTITLVLCVSLAILLPVLLQFGVTQFERDLMARANATPLVAGMKGSRFDLALQSMYFSQAELELTTMQEVETIQETGYALPIPLAVRFTAQGAPIVGTTLDYFEFRKLRIADGTSLQRLGDCVIGSNVAKRLQLKSGDRLMSDPLNVFDLSGNYPLKMQVVGVLAQAYSPDDDAVFVDLKTEWIISGIGHGHQSINAETDQDLVLNKQGQSTIANAAVPQFNEVTEDNLASFHFHGGIESFPVTSMILIPTDPKSEVLLLGMYDTKESAIQLIRPVEIVNELLQLIFRVKQLFDANTLLVSISVGLLLALVFILSLRLRQRERRTMFQLGCSRLTIWKLQLTELCFILAASLMIVSILTAVLRVYIHQLMRMWFI</sequence>
<evidence type="ECO:0000259" key="2">
    <source>
        <dbReference type="Pfam" id="PF12704"/>
    </source>
</evidence>
<dbReference type="PANTHER" id="PTHR30572">
    <property type="entry name" value="MEMBRANE COMPONENT OF TRANSPORTER-RELATED"/>
    <property type="match status" value="1"/>
</dbReference>
<comment type="caution">
    <text evidence="3">The sequence shown here is derived from an EMBL/GenBank/DDBJ whole genome shotgun (WGS) entry which is preliminary data.</text>
</comment>
<evidence type="ECO:0000313" key="3">
    <source>
        <dbReference type="EMBL" id="HCO21688.1"/>
    </source>
</evidence>
<dbReference type="Proteomes" id="UP000263642">
    <property type="component" value="Unassembled WGS sequence"/>
</dbReference>
<feature type="transmembrane region" description="Helical" evidence="1">
    <location>
        <begin position="315"/>
        <end position="335"/>
    </location>
</feature>
<name>A0A3D3R0C9_9PLAN</name>
<dbReference type="PANTHER" id="PTHR30572:SF4">
    <property type="entry name" value="ABC TRANSPORTER PERMEASE YTRF"/>
    <property type="match status" value="1"/>
</dbReference>
<keyword evidence="1" id="KW-0472">Membrane</keyword>
<keyword evidence="1" id="KW-0812">Transmembrane</keyword>
<evidence type="ECO:0000313" key="4">
    <source>
        <dbReference type="Proteomes" id="UP000263642"/>
    </source>
</evidence>
<gene>
    <name evidence="3" type="ORF">DIT97_00935</name>
</gene>
<dbReference type="Pfam" id="PF12704">
    <property type="entry name" value="MacB_PCD"/>
    <property type="match status" value="1"/>
</dbReference>
<feature type="transmembrane region" description="Helical" evidence="1">
    <location>
        <begin position="356"/>
        <end position="383"/>
    </location>
</feature>
<accession>A0A3D3R0C9</accession>
<dbReference type="InterPro" id="IPR025857">
    <property type="entry name" value="MacB_PCD"/>
</dbReference>
<evidence type="ECO:0000256" key="1">
    <source>
        <dbReference type="SAM" id="Phobius"/>
    </source>
</evidence>
<dbReference type="AlphaFoldDB" id="A0A3D3R0C9"/>
<reference evidence="3 4" key="1">
    <citation type="journal article" date="2018" name="Nat. Biotechnol.">
        <title>A standardized bacterial taxonomy based on genome phylogeny substantially revises the tree of life.</title>
        <authorList>
            <person name="Parks D.H."/>
            <person name="Chuvochina M."/>
            <person name="Waite D.W."/>
            <person name="Rinke C."/>
            <person name="Skarshewski A."/>
            <person name="Chaumeil P.A."/>
            <person name="Hugenholtz P."/>
        </authorList>
    </citation>
    <scope>NUCLEOTIDE SEQUENCE [LARGE SCALE GENOMIC DNA]</scope>
    <source>
        <strain evidence="3">UBA9375</strain>
    </source>
</reference>
<organism evidence="3 4">
    <name type="scientific">Gimesia maris</name>
    <dbReference type="NCBI Taxonomy" id="122"/>
    <lineage>
        <taxon>Bacteria</taxon>
        <taxon>Pseudomonadati</taxon>
        <taxon>Planctomycetota</taxon>
        <taxon>Planctomycetia</taxon>
        <taxon>Planctomycetales</taxon>
        <taxon>Planctomycetaceae</taxon>
        <taxon>Gimesia</taxon>
    </lineage>
</organism>
<dbReference type="EMBL" id="DQAY01000008">
    <property type="protein sequence ID" value="HCO21688.1"/>
    <property type="molecule type" value="Genomic_DNA"/>
</dbReference>
<dbReference type="InterPro" id="IPR050250">
    <property type="entry name" value="Macrolide_Exporter_MacB"/>
</dbReference>
<dbReference type="GO" id="GO:0022857">
    <property type="term" value="F:transmembrane transporter activity"/>
    <property type="evidence" value="ECO:0007669"/>
    <property type="project" value="TreeGrafter"/>
</dbReference>
<feature type="transmembrane region" description="Helical" evidence="1">
    <location>
        <begin position="20"/>
        <end position="40"/>
    </location>
</feature>
<keyword evidence="1" id="KW-1133">Transmembrane helix</keyword>
<proteinExistence type="predicted"/>
<feature type="domain" description="MacB-like periplasmic core" evidence="2">
    <location>
        <begin position="22"/>
        <end position="212"/>
    </location>
</feature>
<protein>
    <recommendedName>
        <fullName evidence="2">MacB-like periplasmic core domain-containing protein</fullName>
    </recommendedName>
</protein>
<dbReference type="GO" id="GO:0005886">
    <property type="term" value="C:plasma membrane"/>
    <property type="evidence" value="ECO:0007669"/>
    <property type="project" value="TreeGrafter"/>
</dbReference>